<dbReference type="PANTHER" id="PTHR39206:SF1">
    <property type="entry name" value="SLL8004 PROTEIN"/>
    <property type="match status" value="1"/>
</dbReference>
<dbReference type="InterPro" id="IPR027417">
    <property type="entry name" value="P-loop_NTPase"/>
</dbReference>
<evidence type="ECO:0008006" key="3">
    <source>
        <dbReference type="Google" id="ProtNLM"/>
    </source>
</evidence>
<dbReference type="Gene3D" id="3.40.50.300">
    <property type="entry name" value="P-loop containing nucleotide triphosphate hydrolases"/>
    <property type="match status" value="1"/>
</dbReference>
<protein>
    <recommendedName>
        <fullName evidence="3">Antitoxin</fullName>
    </recommendedName>
</protein>
<comment type="similarity">
    <text evidence="1">Belongs to the phD/YefM antitoxin family.</text>
</comment>
<accession>A0AA39CS15</accession>
<dbReference type="InterPro" id="IPR036165">
    <property type="entry name" value="YefM-like_sf"/>
</dbReference>
<evidence type="ECO:0000256" key="1">
    <source>
        <dbReference type="ARBA" id="ARBA00009981"/>
    </source>
</evidence>
<dbReference type="SUPFAM" id="SSF52540">
    <property type="entry name" value="P-loop containing nucleoside triphosphate hydrolases"/>
    <property type="match status" value="1"/>
</dbReference>
<dbReference type="PANTHER" id="PTHR39206">
    <property type="entry name" value="SLL8004 PROTEIN"/>
    <property type="match status" value="1"/>
</dbReference>
<gene>
    <name evidence="2" type="ORF">H2204_013460</name>
</gene>
<reference evidence="2" key="1">
    <citation type="submission" date="2022-10" db="EMBL/GenBank/DDBJ databases">
        <title>Culturing micro-colonial fungi from biological soil crusts in the Mojave desert and describing Neophaeococcomyces mojavensis, and introducing the new genera and species Taxawa tesnikishii.</title>
        <authorList>
            <person name="Kurbessoian T."/>
            <person name="Stajich J.E."/>
        </authorList>
    </citation>
    <scope>NUCLEOTIDE SEQUENCE</scope>
    <source>
        <strain evidence="2">TK_35</strain>
    </source>
</reference>
<sequence length="308" mass="33779">MTLPLDLPGLDKAPASSVKTRGWPSLMRTVREKQALVITNHNHPEAVIVDIKTYQELLARASGSDTEERSDVLSRLRTEFDQALAGLQQGEGLGKVMGKPIRRGHKSSLLGTWLEADGLGWYNPDSFTRRLVEAGWPLAEANAEAWQEGARRLRQAIADGSDFAFETTLGGNTIPHLLREACSQHDVAIWFCGLATVELHVARVAARVAGGGHDIPQDKIRARFDSARENLLALMPHLAELHVYDNSAPADRYGRVAPLPVLALDRQGLQYPVSVVELLHTPDWAKPIVMRAMDLHADSTPLAGPPVR</sequence>
<dbReference type="SUPFAM" id="SSF143120">
    <property type="entry name" value="YefM-like"/>
    <property type="match status" value="1"/>
</dbReference>
<comment type="caution">
    <text evidence="2">The sequence shown here is derived from an EMBL/GenBank/DDBJ whole genome shotgun (WGS) entry which is preliminary data.</text>
</comment>
<dbReference type="EMBL" id="JAPDRN010000153">
    <property type="protein sequence ID" value="KAJ9617793.1"/>
    <property type="molecule type" value="Genomic_DNA"/>
</dbReference>
<dbReference type="AlphaFoldDB" id="A0AA39CS15"/>
<organism evidence="2">
    <name type="scientific">Knufia peltigerae</name>
    <dbReference type="NCBI Taxonomy" id="1002370"/>
    <lineage>
        <taxon>Eukaryota</taxon>
        <taxon>Fungi</taxon>
        <taxon>Dikarya</taxon>
        <taxon>Ascomycota</taxon>
        <taxon>Pezizomycotina</taxon>
        <taxon>Eurotiomycetes</taxon>
        <taxon>Chaetothyriomycetidae</taxon>
        <taxon>Chaetothyriales</taxon>
        <taxon>Trichomeriaceae</taxon>
        <taxon>Knufia</taxon>
    </lineage>
</organism>
<name>A0AA39CS15_9EURO</name>
<dbReference type="NCBIfam" id="TIGR01552">
    <property type="entry name" value="phd_fam"/>
    <property type="match status" value="1"/>
</dbReference>
<evidence type="ECO:0000313" key="2">
    <source>
        <dbReference type="EMBL" id="KAJ9617793.1"/>
    </source>
</evidence>
<proteinExistence type="inferred from homology"/>